<sequence>MDWDSKLPPWDMTELEQSHMQPNSMPILNTISVGSSVGPFEAMAQPMGLTDCSIDLKLGGSTGRLVDLGVFQKDQPRTTTSVSAPAAAKRARGPTNQAQSTVCCSVDGCGSDLSNCRDYHRRHKVCEAHSKTPIVLVGGQEQRFCQQCSRFHMLSEFDEVKRSCRKRLDGHNRRRRKPQSDTINPPSLFSGSQQGANFSNLPSIFPTILPDLSWKGSGTKTSQQNLILHHYLTPQPHQPFSLTFTQSHKQTSKRFPFLNEPTTAETRNGIGSGMGSTSLSVSQPLQKPIPISVSVSSESSGSSGGGTNTNRMHYSQRALSLLSSPPSAATVAASASDLAMGPNCQPLFSGYRYGAVTPTGLSMEEVHDANVFMSNSNSGNGIANGIGNGNGGVDFHCQDMYSVGHEGPSIEEGSSQPPPYWHQ</sequence>
<organism evidence="12 13">
    <name type="scientific">Carex littledalei</name>
    <dbReference type="NCBI Taxonomy" id="544730"/>
    <lineage>
        <taxon>Eukaryota</taxon>
        <taxon>Viridiplantae</taxon>
        <taxon>Streptophyta</taxon>
        <taxon>Embryophyta</taxon>
        <taxon>Tracheophyta</taxon>
        <taxon>Spermatophyta</taxon>
        <taxon>Magnoliopsida</taxon>
        <taxon>Liliopsida</taxon>
        <taxon>Poales</taxon>
        <taxon>Cyperaceae</taxon>
        <taxon>Cyperoideae</taxon>
        <taxon>Cariceae</taxon>
        <taxon>Carex</taxon>
        <taxon>Carex subgen. Euthyceras</taxon>
    </lineage>
</organism>
<evidence type="ECO:0000256" key="3">
    <source>
        <dbReference type="ARBA" id="ARBA00022771"/>
    </source>
</evidence>
<dbReference type="InterPro" id="IPR036893">
    <property type="entry name" value="SBP_sf"/>
</dbReference>
<feature type="region of interest" description="Disordered" evidence="10">
    <location>
        <begin position="403"/>
        <end position="423"/>
    </location>
</feature>
<evidence type="ECO:0000256" key="7">
    <source>
        <dbReference type="ARBA" id="ARBA00023163"/>
    </source>
</evidence>
<dbReference type="GO" id="GO:0003677">
    <property type="term" value="F:DNA binding"/>
    <property type="evidence" value="ECO:0007669"/>
    <property type="project" value="UniProtKB-KW"/>
</dbReference>
<keyword evidence="4" id="KW-0862">Zinc</keyword>
<keyword evidence="8" id="KW-0539">Nucleus</keyword>
<dbReference type="Proteomes" id="UP000623129">
    <property type="component" value="Unassembled WGS sequence"/>
</dbReference>
<dbReference type="PANTHER" id="PTHR31251:SF208">
    <property type="entry name" value="SQUAMOSA PROMOTER-BINDING-LIKE PROTEIN 18"/>
    <property type="match status" value="1"/>
</dbReference>
<feature type="domain" description="SBP-type" evidence="11">
    <location>
        <begin position="101"/>
        <end position="178"/>
    </location>
</feature>
<evidence type="ECO:0000256" key="6">
    <source>
        <dbReference type="ARBA" id="ARBA00023125"/>
    </source>
</evidence>
<dbReference type="Pfam" id="PF03110">
    <property type="entry name" value="SBP"/>
    <property type="match status" value="1"/>
</dbReference>
<keyword evidence="2" id="KW-0479">Metal-binding</keyword>
<dbReference type="EMBL" id="SWLB01000009">
    <property type="protein sequence ID" value="KAF3334493.1"/>
    <property type="molecule type" value="Genomic_DNA"/>
</dbReference>
<feature type="region of interest" description="Disordered" evidence="10">
    <location>
        <begin position="168"/>
        <end position="192"/>
    </location>
</feature>
<keyword evidence="6" id="KW-0238">DNA-binding</keyword>
<evidence type="ECO:0000256" key="2">
    <source>
        <dbReference type="ARBA" id="ARBA00022723"/>
    </source>
</evidence>
<keyword evidence="13" id="KW-1185">Reference proteome</keyword>
<dbReference type="GO" id="GO:0005634">
    <property type="term" value="C:nucleus"/>
    <property type="evidence" value="ECO:0007669"/>
    <property type="project" value="UniProtKB-SubCell"/>
</dbReference>
<dbReference type="InterPro" id="IPR044817">
    <property type="entry name" value="SBP-like"/>
</dbReference>
<evidence type="ECO:0000256" key="10">
    <source>
        <dbReference type="SAM" id="MobiDB-lite"/>
    </source>
</evidence>
<dbReference type="PANTHER" id="PTHR31251">
    <property type="entry name" value="SQUAMOSA PROMOTER-BINDING-LIKE PROTEIN 4"/>
    <property type="match status" value="1"/>
</dbReference>
<comment type="caution">
    <text evidence="12">The sequence shown here is derived from an EMBL/GenBank/DDBJ whole genome shotgun (WGS) entry which is preliminary data.</text>
</comment>
<dbReference type="OrthoDB" id="514967at2759"/>
<dbReference type="SUPFAM" id="SSF103612">
    <property type="entry name" value="SBT domain"/>
    <property type="match status" value="1"/>
</dbReference>
<dbReference type="FunFam" id="4.10.1100.10:FF:000001">
    <property type="entry name" value="Squamosa promoter-binding-like protein 14"/>
    <property type="match status" value="1"/>
</dbReference>
<keyword evidence="7" id="KW-0804">Transcription</keyword>
<dbReference type="PROSITE" id="PS51141">
    <property type="entry name" value="ZF_SBP"/>
    <property type="match status" value="1"/>
</dbReference>
<keyword evidence="5" id="KW-0805">Transcription regulation</keyword>
<evidence type="ECO:0000313" key="12">
    <source>
        <dbReference type="EMBL" id="KAF3334493.1"/>
    </source>
</evidence>
<name>A0A833RH07_9POAL</name>
<evidence type="ECO:0000256" key="8">
    <source>
        <dbReference type="ARBA" id="ARBA00023242"/>
    </source>
</evidence>
<gene>
    <name evidence="12" type="ORF">FCM35_KLT21097</name>
</gene>
<proteinExistence type="predicted"/>
<keyword evidence="3 9" id="KW-0863">Zinc-finger</keyword>
<reference evidence="12" key="1">
    <citation type="submission" date="2020-01" db="EMBL/GenBank/DDBJ databases">
        <title>Genome sequence of Kobresia littledalei, the first chromosome-level genome in the family Cyperaceae.</title>
        <authorList>
            <person name="Qu G."/>
        </authorList>
    </citation>
    <scope>NUCLEOTIDE SEQUENCE</scope>
    <source>
        <strain evidence="12">C.B.Clarke</strain>
        <tissue evidence="12">Leaf</tissue>
    </source>
</reference>
<comment type="subcellular location">
    <subcellularLocation>
        <location evidence="1">Nucleus</location>
    </subcellularLocation>
</comment>
<feature type="compositionally biased region" description="Polar residues" evidence="10">
    <location>
        <begin position="180"/>
        <end position="192"/>
    </location>
</feature>
<evidence type="ECO:0000256" key="9">
    <source>
        <dbReference type="PROSITE-ProRule" id="PRU00470"/>
    </source>
</evidence>
<accession>A0A833RH07</accession>
<feature type="region of interest" description="Disordered" evidence="10">
    <location>
        <begin position="261"/>
        <end position="283"/>
    </location>
</feature>
<dbReference type="GO" id="GO:0008270">
    <property type="term" value="F:zinc ion binding"/>
    <property type="evidence" value="ECO:0007669"/>
    <property type="project" value="UniProtKB-KW"/>
</dbReference>
<evidence type="ECO:0000256" key="5">
    <source>
        <dbReference type="ARBA" id="ARBA00023015"/>
    </source>
</evidence>
<evidence type="ECO:0000313" key="13">
    <source>
        <dbReference type="Proteomes" id="UP000623129"/>
    </source>
</evidence>
<evidence type="ECO:0000256" key="4">
    <source>
        <dbReference type="ARBA" id="ARBA00022833"/>
    </source>
</evidence>
<dbReference type="Gene3D" id="4.10.1100.10">
    <property type="entry name" value="Transcription factor, SBP-box domain"/>
    <property type="match status" value="1"/>
</dbReference>
<dbReference type="AlphaFoldDB" id="A0A833RH07"/>
<protein>
    <submittedName>
        <fullName evidence="12">Squamosa promoter-binding-like protein 16</fullName>
    </submittedName>
</protein>
<evidence type="ECO:0000256" key="1">
    <source>
        <dbReference type="ARBA" id="ARBA00004123"/>
    </source>
</evidence>
<dbReference type="InterPro" id="IPR004333">
    <property type="entry name" value="SBP_dom"/>
</dbReference>
<evidence type="ECO:0000259" key="11">
    <source>
        <dbReference type="PROSITE" id="PS51141"/>
    </source>
</evidence>